<dbReference type="InterPro" id="IPR051551">
    <property type="entry name" value="Autotransporter_adhesion"/>
</dbReference>
<dbReference type="InterPro" id="IPR012332">
    <property type="entry name" value="Autotransporter_pectin_lyase_C"/>
</dbReference>
<sequence>MKIKCISGAGASFVVNFVLLIVGFKAAAADVNSVASGRWEQPSIWSNGQAPEPTNDYHILSGDKVMWPSVSTEGSYIFSFSGRSMKVEAGGVLDLVSNSKTNNAYVDFEIPDFSLEDGATLKLGLQGVGNIERRLVSPVSLPDSGQVIIEIDGYSGGYSNRLELMPSSVLSGAADILLNIDSTGVNSSINAKSRRYVMVRSENNPFSGDWIVSSINTSPGVRIGGVYASGKNALGTGGVFLTSSLLSNEVDGGLDSLREVVVGKDSIVLLNGDWNGPSTPVSLKDLGGQILLSGDGRRAIVGDLKGVSGTSIKGNASGQSFEVISTNDTTFSGLISGAGLSFIKSGDRTLIFDTDHDYAGGTIINSGTLQLGVGGASGGITGDVISNGVLSFNRSDSYDFTGSISGSGEISQVGSGVTTLSGASAAYSGVTSVSNGTLLVNGVLGGGGHRLVVHSGGVLGGVGSVGGGVTIEDGVLSPGKSVGTLNVLGDLSFVSSSVLNYEFGEANVVGGILNDLTNVGGALVLDGVLNVNVDTGSVLQAGVYRIINYNGALSDNGLSLGSLPAPGAEFFIQTSIPQEVNLIYTAGYKFNFWDGELFSNKNNGSIEGGSGVWQSEAGNDHWTNYEGVFNAPFNDAAFSIFSGKPGVVTVDQGLGDINISGAQFATSGYQIKNGTINMVAANTPIFVGDGTESAIDIMATIDSQLTGSTKLTKIGMGTLVLNGDNSYTNGTRIGGGTLQISSDKNLGKSGSLLEFALGSLHVTESMGSDRPISIERGADFVVDGSSVLETKNEISGAGYLVKSGQGAMILTGGSSYSGTTLVSAGRLEAGGVNKLSPFSIYTTQSAGILDLNGYGQSVAGLINAGAVLMSNKAGVRLNVDGDYVGRDGVIEMATRLGDDQSTTDQLVINGNSDGITNLRVRNAGGQGALTYNGIKIIDVQGDSVGDFNLIGDYTFDGEQAVIGGAYAYRLVQNSFDNPTDGDWYLRSTFLNGEPSSPLAPAPYPPILQPGVPLYESYASLLLSQDELDSYQQRTGGRQWLNIDSDGETSKRGIWLRTKGSKLHQVPNKSTSVNDSTSDVWKVQLGATAPLQERAGYTIVADFALQYSQGDFNIDSLYGDGAIESRGYGALATLTWQRDDGLYIDSQLQAMWYESDLSSKLIAEKMKKANRGLGTSVSAELGKPIPLGDNWSISPQAQLTYSNISYDDFSDAFGAVVELKDGDSLQARVGVSLDFTSTKALDHGSENGDVTTAYGIVNLYQEMLSGTEAEVSGVSVRNELDKTWAGIGVGVNHSWAGGRYTVFGELEARSSLENVGESYGAVGSIGVNFRW</sequence>
<name>A0ABZ2RJI1_ECTME</name>
<dbReference type="PROSITE" id="PS51208">
    <property type="entry name" value="AUTOTRANSPORTER"/>
    <property type="match status" value="1"/>
</dbReference>
<dbReference type="InterPro" id="IPR036709">
    <property type="entry name" value="Autotransporte_beta_dom_sf"/>
</dbReference>
<gene>
    <name evidence="3" type="ORF">WG219_01770</name>
</gene>
<dbReference type="InterPro" id="IPR011050">
    <property type="entry name" value="Pectin_lyase_fold/virulence"/>
</dbReference>
<dbReference type="NCBIfam" id="TIGR02601">
    <property type="entry name" value="autotrns_rpt"/>
    <property type="match status" value="3"/>
</dbReference>
<organism evidence="3 4">
    <name type="scientific">Ectopseudomonas mendocina</name>
    <name type="common">Pseudomonas mendocina</name>
    <dbReference type="NCBI Taxonomy" id="300"/>
    <lineage>
        <taxon>Bacteria</taxon>
        <taxon>Pseudomonadati</taxon>
        <taxon>Pseudomonadota</taxon>
        <taxon>Gammaproteobacteria</taxon>
        <taxon>Pseudomonadales</taxon>
        <taxon>Pseudomonadaceae</taxon>
        <taxon>Ectopseudomonas</taxon>
    </lineage>
</organism>
<dbReference type="Proteomes" id="UP001476583">
    <property type="component" value="Chromosome"/>
</dbReference>
<dbReference type="CDD" id="cd01344">
    <property type="entry name" value="PL2_Passenger_AT"/>
    <property type="match status" value="1"/>
</dbReference>
<dbReference type="InterPro" id="IPR043990">
    <property type="entry name" value="AC_1"/>
</dbReference>
<keyword evidence="1" id="KW-0732">Signal</keyword>
<dbReference type="Pfam" id="PF18883">
    <property type="entry name" value="AC_1"/>
    <property type="match status" value="1"/>
</dbReference>
<evidence type="ECO:0000256" key="1">
    <source>
        <dbReference type="ARBA" id="ARBA00022729"/>
    </source>
</evidence>
<feature type="domain" description="Autotransporter" evidence="2">
    <location>
        <begin position="1046"/>
        <end position="1330"/>
    </location>
</feature>
<proteinExistence type="predicted"/>
<dbReference type="Gene3D" id="2.40.128.130">
    <property type="entry name" value="Autotransporter beta-domain"/>
    <property type="match status" value="1"/>
</dbReference>
<dbReference type="Pfam" id="PF12951">
    <property type="entry name" value="PATR"/>
    <property type="match status" value="4"/>
</dbReference>
<accession>A0ABZ2RJI1</accession>
<keyword evidence="4" id="KW-1185">Reference proteome</keyword>
<dbReference type="EMBL" id="CP148074">
    <property type="protein sequence ID" value="WXL26238.1"/>
    <property type="molecule type" value="Genomic_DNA"/>
</dbReference>
<dbReference type="InterPro" id="IPR006315">
    <property type="entry name" value="OM_autotransptr_brl_dom"/>
</dbReference>
<evidence type="ECO:0000313" key="4">
    <source>
        <dbReference type="Proteomes" id="UP001476583"/>
    </source>
</evidence>
<protein>
    <submittedName>
        <fullName evidence="3">Autotransporter outer membrane beta-barrel domain-containing protein</fullName>
    </submittedName>
</protein>
<evidence type="ECO:0000259" key="2">
    <source>
        <dbReference type="PROSITE" id="PS51208"/>
    </source>
</evidence>
<dbReference type="NCBIfam" id="TIGR01414">
    <property type="entry name" value="autotrans_barl"/>
    <property type="match status" value="1"/>
</dbReference>
<dbReference type="SMART" id="SM00869">
    <property type="entry name" value="Autotransporter"/>
    <property type="match status" value="1"/>
</dbReference>
<dbReference type="PANTHER" id="PTHR35037:SF3">
    <property type="entry name" value="C-TERMINAL REGION OF AIDA-LIKE PROTEIN"/>
    <property type="match status" value="1"/>
</dbReference>
<dbReference type="Gene3D" id="2.160.20.20">
    <property type="match status" value="1"/>
</dbReference>
<dbReference type="PANTHER" id="PTHR35037">
    <property type="entry name" value="C-TERMINAL REGION OF AIDA-LIKE PROTEIN"/>
    <property type="match status" value="1"/>
</dbReference>
<dbReference type="Pfam" id="PF03797">
    <property type="entry name" value="Autotransporter"/>
    <property type="match status" value="1"/>
</dbReference>
<dbReference type="InterPro" id="IPR005546">
    <property type="entry name" value="Autotransporte_beta"/>
</dbReference>
<dbReference type="InterPro" id="IPR013425">
    <property type="entry name" value="Autotrns_rpt"/>
</dbReference>
<dbReference type="SUPFAM" id="SSF51126">
    <property type="entry name" value="Pectin lyase-like"/>
    <property type="match status" value="3"/>
</dbReference>
<evidence type="ECO:0000313" key="3">
    <source>
        <dbReference type="EMBL" id="WXL26238.1"/>
    </source>
</evidence>
<dbReference type="SUPFAM" id="SSF103515">
    <property type="entry name" value="Autotransporter"/>
    <property type="match status" value="1"/>
</dbReference>
<reference evidence="3 4" key="1">
    <citation type="submission" date="2024-03" db="EMBL/GenBank/DDBJ databases">
        <title>Complete genome of BD2.</title>
        <authorList>
            <person name="Cao G."/>
        </authorList>
    </citation>
    <scope>NUCLEOTIDE SEQUENCE [LARGE SCALE GENOMIC DNA]</scope>
    <source>
        <strain evidence="3 4">BD2</strain>
    </source>
</reference>